<dbReference type="GO" id="GO:0003677">
    <property type="term" value="F:DNA binding"/>
    <property type="evidence" value="ECO:0007669"/>
    <property type="project" value="UniProtKB-KW"/>
</dbReference>
<dbReference type="Pfam" id="PF07729">
    <property type="entry name" value="FCD"/>
    <property type="match status" value="1"/>
</dbReference>
<dbReference type="AlphaFoldDB" id="A0A3N1KT60"/>
<dbReference type="EMBL" id="RJKX01000016">
    <property type="protein sequence ID" value="ROP83771.1"/>
    <property type="molecule type" value="Genomic_DNA"/>
</dbReference>
<dbReference type="PROSITE" id="PS50949">
    <property type="entry name" value="HTH_GNTR"/>
    <property type="match status" value="1"/>
</dbReference>
<sequence>MAGPAIAAPSAAPRREPIAFRTKEGQVAEFLRERIISGFFARGQKLKQAEIAQMLDLSITPVREALKLLEAQGYVVGSSHRGAVVAPFQVGEAAELYELRLDLESRLTRAAAAGIDDAGVRALEELNDAILVAARSGNHDAARSANFRFHFRLYEMAGQPQTLHFVRILWAKYPFDLLTVLPRRQFDVADEHRDILDALQARDVQAATRAMESHIESGWRAFVRHHPEAGADAARRT</sequence>
<name>A0A3N1KT60_9PROT</name>
<accession>A0A3N1KT60</accession>
<gene>
    <name evidence="5" type="ORF">EDC65_4420</name>
</gene>
<dbReference type="Gene3D" id="1.20.120.530">
    <property type="entry name" value="GntR ligand-binding domain-like"/>
    <property type="match status" value="1"/>
</dbReference>
<dbReference type="PANTHER" id="PTHR43537">
    <property type="entry name" value="TRANSCRIPTIONAL REGULATOR, GNTR FAMILY"/>
    <property type="match status" value="1"/>
</dbReference>
<evidence type="ECO:0000256" key="1">
    <source>
        <dbReference type="ARBA" id="ARBA00023015"/>
    </source>
</evidence>
<dbReference type="InterPro" id="IPR036390">
    <property type="entry name" value="WH_DNA-bd_sf"/>
</dbReference>
<dbReference type="SUPFAM" id="SSF46785">
    <property type="entry name" value="Winged helix' DNA-binding domain"/>
    <property type="match status" value="1"/>
</dbReference>
<dbReference type="InterPro" id="IPR008920">
    <property type="entry name" value="TF_FadR/GntR_C"/>
</dbReference>
<reference evidence="5 6" key="1">
    <citation type="submission" date="2018-11" db="EMBL/GenBank/DDBJ databases">
        <title>Genomic Encyclopedia of Type Strains, Phase IV (KMG-IV): sequencing the most valuable type-strain genomes for metagenomic binning, comparative biology and taxonomic classification.</title>
        <authorList>
            <person name="Goeker M."/>
        </authorList>
    </citation>
    <scope>NUCLEOTIDE SEQUENCE [LARGE SCALE GENOMIC DNA]</scope>
    <source>
        <strain evidence="5 6">DSM 5900</strain>
    </source>
</reference>
<dbReference type="PANTHER" id="PTHR43537:SF45">
    <property type="entry name" value="GNTR FAMILY REGULATORY PROTEIN"/>
    <property type="match status" value="1"/>
</dbReference>
<dbReference type="Gene3D" id="1.10.10.10">
    <property type="entry name" value="Winged helix-like DNA-binding domain superfamily/Winged helix DNA-binding domain"/>
    <property type="match status" value="1"/>
</dbReference>
<organism evidence="5 6">
    <name type="scientific">Stella humosa</name>
    <dbReference type="NCBI Taxonomy" id="94"/>
    <lineage>
        <taxon>Bacteria</taxon>
        <taxon>Pseudomonadati</taxon>
        <taxon>Pseudomonadota</taxon>
        <taxon>Alphaproteobacteria</taxon>
        <taxon>Rhodospirillales</taxon>
        <taxon>Stellaceae</taxon>
        <taxon>Stella</taxon>
    </lineage>
</organism>
<feature type="domain" description="HTH gntR-type" evidence="4">
    <location>
        <begin position="21"/>
        <end position="88"/>
    </location>
</feature>
<protein>
    <submittedName>
        <fullName evidence="5">DNA-binding GntR family transcriptional regulator</fullName>
    </submittedName>
</protein>
<comment type="caution">
    <text evidence="5">The sequence shown here is derived from an EMBL/GenBank/DDBJ whole genome shotgun (WGS) entry which is preliminary data.</text>
</comment>
<dbReference type="Pfam" id="PF00392">
    <property type="entry name" value="GntR"/>
    <property type="match status" value="1"/>
</dbReference>
<keyword evidence="1" id="KW-0805">Transcription regulation</keyword>
<proteinExistence type="predicted"/>
<dbReference type="SMART" id="SM00895">
    <property type="entry name" value="FCD"/>
    <property type="match status" value="1"/>
</dbReference>
<dbReference type="SUPFAM" id="SSF48008">
    <property type="entry name" value="GntR ligand-binding domain-like"/>
    <property type="match status" value="1"/>
</dbReference>
<keyword evidence="3" id="KW-0804">Transcription</keyword>
<evidence type="ECO:0000256" key="3">
    <source>
        <dbReference type="ARBA" id="ARBA00023163"/>
    </source>
</evidence>
<evidence type="ECO:0000259" key="4">
    <source>
        <dbReference type="PROSITE" id="PS50949"/>
    </source>
</evidence>
<evidence type="ECO:0000313" key="6">
    <source>
        <dbReference type="Proteomes" id="UP000278222"/>
    </source>
</evidence>
<dbReference type="InterPro" id="IPR000524">
    <property type="entry name" value="Tscrpt_reg_HTH_GntR"/>
</dbReference>
<evidence type="ECO:0000313" key="5">
    <source>
        <dbReference type="EMBL" id="ROP83771.1"/>
    </source>
</evidence>
<keyword evidence="2 5" id="KW-0238">DNA-binding</keyword>
<dbReference type="OrthoDB" id="9812290at2"/>
<dbReference type="InterPro" id="IPR036388">
    <property type="entry name" value="WH-like_DNA-bd_sf"/>
</dbReference>
<dbReference type="SMART" id="SM00345">
    <property type="entry name" value="HTH_GNTR"/>
    <property type="match status" value="1"/>
</dbReference>
<dbReference type="CDD" id="cd07377">
    <property type="entry name" value="WHTH_GntR"/>
    <property type="match status" value="1"/>
</dbReference>
<dbReference type="GO" id="GO:0003700">
    <property type="term" value="F:DNA-binding transcription factor activity"/>
    <property type="evidence" value="ECO:0007669"/>
    <property type="project" value="InterPro"/>
</dbReference>
<evidence type="ECO:0000256" key="2">
    <source>
        <dbReference type="ARBA" id="ARBA00023125"/>
    </source>
</evidence>
<dbReference type="InterPro" id="IPR011711">
    <property type="entry name" value="GntR_C"/>
</dbReference>
<dbReference type="Proteomes" id="UP000278222">
    <property type="component" value="Unassembled WGS sequence"/>
</dbReference>
<keyword evidence="6" id="KW-1185">Reference proteome</keyword>